<evidence type="ECO:0000256" key="1">
    <source>
        <dbReference type="SAM" id="Phobius"/>
    </source>
</evidence>
<gene>
    <name evidence="2" type="ORF">BA896_002975</name>
</gene>
<keyword evidence="1" id="KW-1133">Transmembrane helix</keyword>
<feature type="transmembrane region" description="Helical" evidence="1">
    <location>
        <begin position="20"/>
        <end position="39"/>
    </location>
</feature>
<dbReference type="Proteomes" id="UP000092634">
    <property type="component" value="Unassembled WGS sequence"/>
</dbReference>
<reference evidence="2 3" key="1">
    <citation type="submission" date="2016-10" db="EMBL/GenBank/DDBJ databases">
        <title>Updated version of Genome Assembly of Janthinobacterium lividum ERGS5:01.</title>
        <authorList>
            <person name="Kumar R."/>
            <person name="Acharya V."/>
            <person name="Singh D."/>
        </authorList>
    </citation>
    <scope>NUCLEOTIDE SEQUENCE [LARGE SCALE GENOMIC DNA]</scope>
    <source>
        <strain evidence="2 3">ERGS5:01</strain>
    </source>
</reference>
<protein>
    <submittedName>
        <fullName evidence="2">Uncharacterized protein</fullName>
    </submittedName>
</protein>
<comment type="caution">
    <text evidence="2">The sequence shown here is derived from an EMBL/GenBank/DDBJ whole genome shotgun (WGS) entry which is preliminary data.</text>
</comment>
<dbReference type="EMBL" id="MAQB02000001">
    <property type="protein sequence ID" value="OFJ48091.1"/>
    <property type="molecule type" value="Genomic_DNA"/>
</dbReference>
<evidence type="ECO:0000313" key="3">
    <source>
        <dbReference type="Proteomes" id="UP000092634"/>
    </source>
</evidence>
<organism evidence="2 3">
    <name type="scientific">Janthinobacterium lividum</name>
    <dbReference type="NCBI Taxonomy" id="29581"/>
    <lineage>
        <taxon>Bacteria</taxon>
        <taxon>Pseudomonadati</taxon>
        <taxon>Pseudomonadota</taxon>
        <taxon>Betaproteobacteria</taxon>
        <taxon>Burkholderiales</taxon>
        <taxon>Oxalobacteraceae</taxon>
        <taxon>Janthinobacterium</taxon>
    </lineage>
</organism>
<dbReference type="AlphaFoldDB" id="A0A1E8PPF3"/>
<keyword evidence="1" id="KW-0812">Transmembrane</keyword>
<sequence>MEWLKQIVTGIDNNTVDVARVLWIIGTLSFLSLSAYDIYKSGHFDMANFALAYTGLLTGGAVGVRIKAITEPEQK</sequence>
<proteinExistence type="predicted"/>
<accession>A0A1E8PPF3</accession>
<keyword evidence="1" id="KW-0472">Membrane</keyword>
<evidence type="ECO:0000313" key="2">
    <source>
        <dbReference type="EMBL" id="OFJ48091.1"/>
    </source>
</evidence>
<name>A0A1E8PPF3_9BURK</name>